<sequence>MRIPLRGTVGSLAAALIGVAVPQAAVPAAHAGTAGPDLVVSALPTATPKPGESYDRAVTVTNRGPAPATDVTFRIRLTRGLAFTDTAADCAYTTLPGEVRQARCRLGTAVAPGASVTTPVRFTVLPKGLLEVVEYGTGADGTPPETAGYDDAYRRLALSVDSTADLAAVGDRVDVAPGRVVKATVRLRDNGPGWVHNQESDDQPGLLVRIPPGTTAVTVPKECAPFAVDGPAGPSEPGHRTYVCWRADNLVEVGQSISHTFGLKAPKKARPGVTRGTATATSVYGIHPDFDHNPRNDTALLTVRVTR</sequence>
<accession>A0A3Q9KSP8</accession>
<reference evidence="4 6" key="1">
    <citation type="submission" date="2018-04" db="EMBL/GenBank/DDBJ databases">
        <title>Complete genome sequences of Streptomyces griseoviridis K61 and characterization of antagonistic properties of biological control agents.</title>
        <authorList>
            <person name="Mariita R.M."/>
            <person name="Sello J.K."/>
        </authorList>
    </citation>
    <scope>NUCLEOTIDE SEQUENCE [LARGE SCALE GENOMIC DNA]</scope>
    <source>
        <strain evidence="4 6">K61</strain>
    </source>
</reference>
<evidence type="ECO:0000313" key="6">
    <source>
        <dbReference type="Proteomes" id="UP000501753"/>
    </source>
</evidence>
<dbReference type="RefSeq" id="WP_127176003.1">
    <property type="nucleotide sequence ID" value="NZ_CP029078.1"/>
</dbReference>
<feature type="chain" id="PRO_5044599714" description="DUF11 domain-containing protein" evidence="1">
    <location>
        <begin position="32"/>
        <end position="307"/>
    </location>
</feature>
<keyword evidence="1" id="KW-0732">Signal</keyword>
<feature type="signal peptide" evidence="1">
    <location>
        <begin position="1"/>
        <end position="31"/>
    </location>
</feature>
<proteinExistence type="predicted"/>
<dbReference type="EMBL" id="CP029078">
    <property type="protein sequence ID" value="QCN90058.1"/>
    <property type="molecule type" value="Genomic_DNA"/>
</dbReference>
<name>A0A3Q9KSP8_STRGD</name>
<keyword evidence="6" id="KW-1185">Reference proteome</keyword>
<dbReference type="Proteomes" id="UP000271291">
    <property type="component" value="Chromosome"/>
</dbReference>
<dbReference type="InterPro" id="IPR013783">
    <property type="entry name" value="Ig-like_fold"/>
</dbReference>
<evidence type="ECO:0000313" key="3">
    <source>
        <dbReference type="EMBL" id="AZS83088.1"/>
    </source>
</evidence>
<dbReference type="InterPro" id="IPR001434">
    <property type="entry name" value="OmcB-like_DUF11"/>
</dbReference>
<dbReference type="Pfam" id="PF01345">
    <property type="entry name" value="DUF11"/>
    <property type="match status" value="1"/>
</dbReference>
<evidence type="ECO:0000259" key="2">
    <source>
        <dbReference type="Pfam" id="PF01345"/>
    </source>
</evidence>
<dbReference type="KEGG" id="sgd:ELQ87_01350"/>
<dbReference type="OrthoDB" id="4164638at2"/>
<evidence type="ECO:0000256" key="1">
    <source>
        <dbReference type="SAM" id="SignalP"/>
    </source>
</evidence>
<dbReference type="Gene3D" id="2.60.40.10">
    <property type="entry name" value="Immunoglobulins"/>
    <property type="match status" value="1"/>
</dbReference>
<dbReference type="GO" id="GO:0005975">
    <property type="term" value="P:carbohydrate metabolic process"/>
    <property type="evidence" value="ECO:0007669"/>
    <property type="project" value="UniProtKB-ARBA"/>
</dbReference>
<evidence type="ECO:0000313" key="5">
    <source>
        <dbReference type="Proteomes" id="UP000271291"/>
    </source>
</evidence>
<reference evidence="3 5" key="2">
    <citation type="submission" date="2018-12" db="EMBL/GenBank/DDBJ databases">
        <title>Streptomyces griseoviridis F1-27 complete genome.</title>
        <authorList>
            <person name="Mariita R.M."/>
            <person name="Sello J.K."/>
        </authorList>
    </citation>
    <scope>NUCLEOTIDE SEQUENCE [LARGE SCALE GENOMIC DNA]</scope>
    <source>
        <strain evidence="3 5">F1-27</strain>
    </source>
</reference>
<feature type="domain" description="DUF11" evidence="2">
    <location>
        <begin position="39"/>
        <end position="129"/>
    </location>
</feature>
<evidence type="ECO:0000313" key="4">
    <source>
        <dbReference type="EMBL" id="QCN90058.1"/>
    </source>
</evidence>
<dbReference type="EMBL" id="CP034687">
    <property type="protein sequence ID" value="AZS83088.1"/>
    <property type="molecule type" value="Genomic_DNA"/>
</dbReference>
<dbReference type="AlphaFoldDB" id="A0A3Q9KSP8"/>
<gene>
    <name evidence="4" type="ORF">DDJ31_38010</name>
    <name evidence="3" type="ORF">ELQ87_01350</name>
</gene>
<protein>
    <recommendedName>
        <fullName evidence="2">DUF11 domain-containing protein</fullName>
    </recommendedName>
</protein>
<organism evidence="3 5">
    <name type="scientific">Streptomyces griseoviridis</name>
    <dbReference type="NCBI Taxonomy" id="45398"/>
    <lineage>
        <taxon>Bacteria</taxon>
        <taxon>Bacillati</taxon>
        <taxon>Actinomycetota</taxon>
        <taxon>Actinomycetes</taxon>
        <taxon>Kitasatosporales</taxon>
        <taxon>Streptomycetaceae</taxon>
        <taxon>Streptomyces</taxon>
    </lineage>
</organism>
<dbReference type="Proteomes" id="UP000501753">
    <property type="component" value="Chromosome"/>
</dbReference>